<dbReference type="InterPro" id="IPR003582">
    <property type="entry name" value="ShKT_dom"/>
</dbReference>
<feature type="chain" id="PRO_5044225269" description="ShKT domain-containing protein" evidence="1">
    <location>
        <begin position="17"/>
        <end position="410"/>
    </location>
</feature>
<reference evidence="3 4" key="1">
    <citation type="journal article" date="2024" name="Science">
        <title>Giant polyketide synthase enzymes in the biosynthesis of giant marine polyether toxins.</title>
        <authorList>
            <person name="Fallon T.R."/>
            <person name="Shende V.V."/>
            <person name="Wierzbicki I.H."/>
            <person name="Pendleton A.L."/>
            <person name="Watervoot N.F."/>
            <person name="Auber R.P."/>
            <person name="Gonzalez D.J."/>
            <person name="Wisecaver J.H."/>
            <person name="Moore B.S."/>
        </authorList>
    </citation>
    <scope>NUCLEOTIDE SEQUENCE [LARGE SCALE GENOMIC DNA]</scope>
    <source>
        <strain evidence="3 4">12B1</strain>
    </source>
</reference>
<keyword evidence="4" id="KW-1185">Reference proteome</keyword>
<accession>A0AB34J3D8</accession>
<dbReference type="EMBL" id="JBGBPQ010000014">
    <property type="protein sequence ID" value="KAL1511195.1"/>
    <property type="molecule type" value="Genomic_DNA"/>
</dbReference>
<feature type="domain" description="ShKT" evidence="2">
    <location>
        <begin position="195"/>
        <end position="251"/>
    </location>
</feature>
<evidence type="ECO:0000313" key="4">
    <source>
        <dbReference type="Proteomes" id="UP001515480"/>
    </source>
</evidence>
<comment type="caution">
    <text evidence="3">The sequence shown here is derived from an EMBL/GenBank/DDBJ whole genome shotgun (WGS) entry which is preliminary data.</text>
</comment>
<feature type="domain" description="ShKT" evidence="2">
    <location>
        <begin position="256"/>
        <end position="312"/>
    </location>
</feature>
<keyword evidence="1" id="KW-0732">Signal</keyword>
<dbReference type="Pfam" id="PF01549">
    <property type="entry name" value="ShK"/>
    <property type="match status" value="5"/>
</dbReference>
<dbReference type="AlphaFoldDB" id="A0AB34J3D8"/>
<dbReference type="Proteomes" id="UP001515480">
    <property type="component" value="Unassembled WGS sequence"/>
</dbReference>
<feature type="domain" description="ShKT" evidence="2">
    <location>
        <begin position="134"/>
        <end position="190"/>
    </location>
</feature>
<protein>
    <recommendedName>
        <fullName evidence="2">ShKT domain-containing protein</fullName>
    </recommendedName>
</protein>
<evidence type="ECO:0000256" key="1">
    <source>
        <dbReference type="SAM" id="SignalP"/>
    </source>
</evidence>
<evidence type="ECO:0000259" key="2">
    <source>
        <dbReference type="SMART" id="SM00254"/>
    </source>
</evidence>
<feature type="signal peptide" evidence="1">
    <location>
        <begin position="1"/>
        <end position="16"/>
    </location>
</feature>
<feature type="domain" description="ShKT" evidence="2">
    <location>
        <begin position="73"/>
        <end position="129"/>
    </location>
</feature>
<evidence type="ECO:0000313" key="3">
    <source>
        <dbReference type="EMBL" id="KAL1511195.1"/>
    </source>
</evidence>
<sequence length="410" mass="40771">MIWVLFVAIAEACVDSSGVVVTGGGPDGTDITCALVASSSPDPGCTNLPDELRSVIQSACPLTCGLCTPSTTPCADSTGVVVADDDPDGTDITCALVASSSPAPGCTNLPDEVRSVIQSACPLTCGLCTPSTTPCADSTGVVVADDDPDGTDITCTLVASSSPDPGCTNLPDEVRSVIQSACPLTCGLCTPSTTPCADSTGVVVADDDPDGTDITCALVASSSPDPGCTNLPDEVRSVIQSACPLTCGLCTPSTTPCADSTGVVVADDDPDGTDITCALVASSSPDPGCTNLPDEVRSVIQSACPLTCGLCTPSTTPCADSTGVVVADDDPDGTDITCALVASSSPAPGCTNLPDELRSVIQSACPLTYQASWALCQVGPLLNVEPQSQLGHMPLQLGAEVPYSSTVAAG</sequence>
<dbReference type="SMART" id="SM00254">
    <property type="entry name" value="ShKT"/>
    <property type="match status" value="5"/>
</dbReference>
<feature type="domain" description="ShKT" evidence="2">
    <location>
        <begin position="12"/>
        <end position="68"/>
    </location>
</feature>
<proteinExistence type="predicted"/>
<organism evidence="3 4">
    <name type="scientific">Prymnesium parvum</name>
    <name type="common">Toxic golden alga</name>
    <dbReference type="NCBI Taxonomy" id="97485"/>
    <lineage>
        <taxon>Eukaryota</taxon>
        <taxon>Haptista</taxon>
        <taxon>Haptophyta</taxon>
        <taxon>Prymnesiophyceae</taxon>
        <taxon>Prymnesiales</taxon>
        <taxon>Prymnesiaceae</taxon>
        <taxon>Prymnesium</taxon>
    </lineage>
</organism>
<name>A0AB34J3D8_PRYPA</name>
<gene>
    <name evidence="3" type="ORF">AB1Y20_006010</name>
</gene>